<dbReference type="KEGG" id="man:A11S_1931"/>
<dbReference type="AlphaFoldDB" id="M4VH68"/>
<dbReference type="PATRIC" id="fig|349215.9.peg.1875"/>
<dbReference type="PANTHER" id="PTHR36920">
    <property type="match status" value="1"/>
</dbReference>
<dbReference type="Proteomes" id="UP000011932">
    <property type="component" value="Chromosome"/>
</dbReference>
<dbReference type="GO" id="GO:0055085">
    <property type="term" value="P:transmembrane transport"/>
    <property type="evidence" value="ECO:0007669"/>
    <property type="project" value="TreeGrafter"/>
</dbReference>
<dbReference type="SUPFAM" id="SSF56925">
    <property type="entry name" value="OMPA-like"/>
    <property type="match status" value="1"/>
</dbReference>
<evidence type="ECO:0000313" key="3">
    <source>
        <dbReference type="Proteomes" id="UP000011932"/>
    </source>
</evidence>
<evidence type="ECO:0000313" key="2">
    <source>
        <dbReference type="EMBL" id="AGH98732.1"/>
    </source>
</evidence>
<dbReference type="InterPro" id="IPR005618">
    <property type="entry name" value="OMPW"/>
</dbReference>
<keyword evidence="1" id="KW-0732">Signal</keyword>
<dbReference type="STRING" id="349215.A11S_1931"/>
<dbReference type="GO" id="GO:0019867">
    <property type="term" value="C:outer membrane"/>
    <property type="evidence" value="ECO:0007669"/>
    <property type="project" value="InterPro"/>
</dbReference>
<dbReference type="EMBL" id="CP003538">
    <property type="protein sequence ID" value="AGH98732.1"/>
    <property type="molecule type" value="Genomic_DNA"/>
</dbReference>
<evidence type="ECO:0000256" key="1">
    <source>
        <dbReference type="SAM" id="SignalP"/>
    </source>
</evidence>
<dbReference type="HOGENOM" id="CLU_042505_0_1_5"/>
<dbReference type="InterPro" id="IPR011250">
    <property type="entry name" value="OMP/PagP_B-barrel"/>
</dbReference>
<accession>M4VH68</accession>
<dbReference type="Gene3D" id="2.40.160.20">
    <property type="match status" value="1"/>
</dbReference>
<dbReference type="PANTHER" id="PTHR36920:SF1">
    <property type="entry name" value="OUTER MEMBRANE PROTEIN W"/>
    <property type="match status" value="1"/>
</dbReference>
<sequence length="214" mass="23394">MPIKKSSVLLSLPCLVLLMVPDALAQEGTDWLSKERFQLRGRVVGVLPDGDGHVSGTALKTDVGDAVTPEVDLTYFLTNAIGLEIIAATAQHEIYANASNLGNTWILPPTVTLQYHFMRDQKFSPYIGAGLNYSWFYGEDDGARFDDLDVSGGFGYALQAGFDYWINDHWGLNFDAKYIDLDVDVDVNSGGTALSADDVELNPFIIGAGVSYRF</sequence>
<name>M4VH68_9BACT</name>
<proteinExistence type="predicted"/>
<protein>
    <submittedName>
        <fullName evidence="2">Outer membrane protein W</fullName>
    </submittedName>
</protein>
<feature type="chain" id="PRO_5004060312" evidence="1">
    <location>
        <begin position="26"/>
        <end position="214"/>
    </location>
</feature>
<dbReference type="RefSeq" id="WP_015468259.1">
    <property type="nucleotide sequence ID" value="NC_020812.1"/>
</dbReference>
<gene>
    <name evidence="2" type="ORF">A11S_1931</name>
</gene>
<dbReference type="Pfam" id="PF03922">
    <property type="entry name" value="OmpW"/>
    <property type="match status" value="1"/>
</dbReference>
<feature type="signal peptide" evidence="1">
    <location>
        <begin position="1"/>
        <end position="25"/>
    </location>
</feature>
<organism evidence="2 3">
    <name type="scientific">Micavibrio aeruginosavorus EPB</name>
    <dbReference type="NCBI Taxonomy" id="349215"/>
    <lineage>
        <taxon>Bacteria</taxon>
        <taxon>Pseudomonadati</taxon>
        <taxon>Bdellovibrionota</taxon>
        <taxon>Bdellovibrionia</taxon>
        <taxon>Bdellovibrionales</taxon>
        <taxon>Pseudobdellovibrionaceae</taxon>
        <taxon>Micavibrio</taxon>
    </lineage>
</organism>
<reference evidence="2 3" key="1">
    <citation type="journal article" date="2013" name="ISME J.">
        <title>By their genes ye shall know them: genomic signatures of predatory bacteria.</title>
        <authorList>
            <person name="Pasternak Z."/>
            <person name="Pietrokovski S."/>
            <person name="Rotem O."/>
            <person name="Gophna U."/>
            <person name="Lurie-Weinberger M.N."/>
            <person name="Jurkevitch E."/>
        </authorList>
    </citation>
    <scope>NUCLEOTIDE SEQUENCE [LARGE SCALE GENOMIC DNA]</scope>
    <source>
        <strain evidence="2">EPB</strain>
    </source>
</reference>
<dbReference type="OrthoDB" id="9807574at2"/>